<dbReference type="Gene3D" id="1.10.260.40">
    <property type="entry name" value="lambda repressor-like DNA-binding domains"/>
    <property type="match status" value="1"/>
</dbReference>
<dbReference type="Proteomes" id="UP001287024">
    <property type="component" value="Unassembled WGS sequence"/>
</dbReference>
<dbReference type="RefSeq" id="WP_320337503.1">
    <property type="nucleotide sequence ID" value="NZ_JASFAG010000005.1"/>
</dbReference>
<dbReference type="InterPro" id="IPR032758">
    <property type="entry name" value="MqsA/HigA-2"/>
</dbReference>
<dbReference type="NCBIfam" id="TIGR03830">
    <property type="entry name" value="CxxCG_CxxCG_HTH"/>
    <property type="match status" value="1"/>
</dbReference>
<evidence type="ECO:0000313" key="2">
    <source>
        <dbReference type="Proteomes" id="UP001287024"/>
    </source>
</evidence>
<comment type="caution">
    <text evidence="1">The sequence shown here is derived from an EMBL/GenBank/DDBJ whole genome shotgun (WGS) entry which is preliminary data.</text>
</comment>
<reference evidence="1 2" key="1">
    <citation type="submission" date="2023-05" db="EMBL/GenBank/DDBJ databases">
        <title>Siderophore-mediated competition between Bacillus subtilis and Pseudomonas marginalis.</title>
        <authorList>
            <person name="Lyng M."/>
            <person name="Joergensen J.P.B."/>
            <person name="Schostag M.D."/>
            <person name="Jarmusch S.A."/>
            <person name="Aguilar D.K.C."/>
            <person name="Andrade C.N.L."/>
            <person name="Kovacs A.T."/>
        </authorList>
    </citation>
    <scope>NUCLEOTIDE SEQUENCE [LARGE SCALE GENOMIC DNA]</scope>
    <source>
        <strain evidence="1 2">P8_72</strain>
    </source>
</reference>
<accession>A0ABU5BSE0</accession>
<sequence>MSYQKEACPICGEGSLSNADYERKVEHNGKHGSIITHISICDTCGCEQASPSQVRDNRREFTAFQKRVENRLSGKEIKQIRKKLNLKQNEASKLFGGGANSFAKYETDDVTQSDAMDKLIRICSEVPQAYAWLVRHCKAPSLKKPLQVPTIGIDFFRPFTHSENNVPVFVEDSSACWTITTGTTVLIDARDAIESSITSVAILKNTLKPAKPSIPVFKEIEHSRYKAYTDSDYEKYAAQGSHQ</sequence>
<dbReference type="InterPro" id="IPR010982">
    <property type="entry name" value="Lambda_DNA-bd_dom_sf"/>
</dbReference>
<organism evidence="1 2">
    <name type="scientific">Pseudomonas zeae</name>
    <dbReference type="NCBI Taxonomy" id="2745510"/>
    <lineage>
        <taxon>Bacteria</taxon>
        <taxon>Pseudomonadati</taxon>
        <taxon>Pseudomonadota</taxon>
        <taxon>Gammaproteobacteria</taxon>
        <taxon>Pseudomonadales</taxon>
        <taxon>Pseudomonadaceae</taxon>
        <taxon>Pseudomonas</taxon>
    </lineage>
</organism>
<dbReference type="EMBL" id="JASFAG010000005">
    <property type="protein sequence ID" value="MDX9679356.1"/>
    <property type="molecule type" value="Genomic_DNA"/>
</dbReference>
<dbReference type="CDD" id="cd00093">
    <property type="entry name" value="HTH_XRE"/>
    <property type="match status" value="1"/>
</dbReference>
<dbReference type="InterPro" id="IPR001387">
    <property type="entry name" value="Cro/C1-type_HTH"/>
</dbReference>
<evidence type="ECO:0000313" key="1">
    <source>
        <dbReference type="EMBL" id="MDX9679356.1"/>
    </source>
</evidence>
<name>A0ABU5BSE0_9PSED</name>
<keyword evidence="2" id="KW-1185">Reference proteome</keyword>
<dbReference type="Pfam" id="PF15731">
    <property type="entry name" value="MqsA_antitoxin"/>
    <property type="match status" value="1"/>
</dbReference>
<protein>
    <submittedName>
        <fullName evidence="1">Type II toxin-antitoxin system MqsA family antitoxin</fullName>
    </submittedName>
</protein>
<dbReference type="InterPro" id="IPR022452">
    <property type="entry name" value="MqsA"/>
</dbReference>
<proteinExistence type="predicted"/>
<gene>
    <name evidence="1" type="ORF">QMK45_26085</name>
</gene>